<protein>
    <submittedName>
        <fullName evidence="10">Uncharacterized protein</fullName>
    </submittedName>
</protein>
<keyword evidence="4" id="KW-0934">Plastid</keyword>
<evidence type="ECO:0000313" key="10">
    <source>
        <dbReference type="EMBL" id="KAK4528236.1"/>
    </source>
</evidence>
<evidence type="ECO:0000256" key="5">
    <source>
        <dbReference type="ARBA" id="ARBA00022692"/>
    </source>
</evidence>
<dbReference type="GO" id="GO:0009507">
    <property type="term" value="C:chloroplast"/>
    <property type="evidence" value="ECO:0007669"/>
    <property type="project" value="UniProtKB-SubCell"/>
</dbReference>
<dbReference type="Pfam" id="PF00504">
    <property type="entry name" value="Chloroa_b-bind"/>
    <property type="match status" value="1"/>
</dbReference>
<keyword evidence="5 9" id="KW-0812">Transmembrane</keyword>
<dbReference type="PANTHER" id="PTHR14154">
    <property type="entry name" value="UPF0041 BRAIN PROTEIN 44-RELATED"/>
    <property type="match status" value="1"/>
</dbReference>
<evidence type="ECO:0000313" key="11">
    <source>
        <dbReference type="Proteomes" id="UP001300502"/>
    </source>
</evidence>
<organism evidence="10 11">
    <name type="scientific">Galdieria yellowstonensis</name>
    <dbReference type="NCBI Taxonomy" id="3028027"/>
    <lineage>
        <taxon>Eukaryota</taxon>
        <taxon>Rhodophyta</taxon>
        <taxon>Bangiophyceae</taxon>
        <taxon>Galdieriales</taxon>
        <taxon>Galdieriaceae</taxon>
        <taxon>Galdieria</taxon>
    </lineage>
</organism>
<keyword evidence="11" id="KW-1185">Reference proteome</keyword>
<comment type="caution">
    <text evidence="10">The sequence shown here is derived from an EMBL/GenBank/DDBJ whole genome shotgun (WGS) entry which is preliminary data.</text>
</comment>
<sequence length="218" mass="24114">MAFVSSSLYGLNLGSRSPFRGSAVFRRACPIRTCVQWQMQQLGIFKQAMNDFAKEYPSFVSRGLGVTTKAERWNGRHAMFGLLAIVITAYAKGHSWIPNADQVLDMQQWGTLVMEGFNQKITNERAIILVAHIHVLLVSIAATIAPFSFQDRLFLRPGEKDEEPAGLVPPLKFGLTKEAEIWNGRLAMLGVTFIVATSIVTGQSILDVVNKGLGNILY</sequence>
<proteinExistence type="inferred from homology"/>
<dbReference type="Gene3D" id="1.10.3460.10">
    <property type="entry name" value="Chlorophyll a/b binding protein domain"/>
    <property type="match status" value="1"/>
</dbReference>
<keyword evidence="3" id="KW-0150">Chloroplast</keyword>
<reference evidence="10 11" key="1">
    <citation type="submission" date="2022-07" db="EMBL/GenBank/DDBJ databases">
        <title>Genome-wide signatures of adaptation to extreme environments.</title>
        <authorList>
            <person name="Cho C.H."/>
            <person name="Yoon H.S."/>
        </authorList>
    </citation>
    <scope>NUCLEOTIDE SEQUENCE [LARGE SCALE GENOMIC DNA]</scope>
    <source>
        <strain evidence="10 11">108.79 E11</strain>
    </source>
</reference>
<comment type="similarity">
    <text evidence="8">Belongs to the ELIP/psbS family.</text>
</comment>
<dbReference type="SUPFAM" id="SSF103511">
    <property type="entry name" value="Chlorophyll a-b binding protein"/>
    <property type="match status" value="1"/>
</dbReference>
<name>A0AAV9ILH4_9RHOD</name>
<dbReference type="InterPro" id="IPR022796">
    <property type="entry name" value="Chloroa_b-bind"/>
</dbReference>
<evidence type="ECO:0000256" key="9">
    <source>
        <dbReference type="SAM" id="Phobius"/>
    </source>
</evidence>
<evidence type="ECO:0000256" key="1">
    <source>
        <dbReference type="ARBA" id="ARBA00004141"/>
    </source>
</evidence>
<comment type="subcellular location">
    <subcellularLocation>
        <location evidence="1">Membrane</location>
        <topology evidence="1">Multi-pass membrane protein</topology>
    </subcellularLocation>
    <subcellularLocation>
        <location evidence="2">Plastid</location>
        <location evidence="2">Chloroplast</location>
    </subcellularLocation>
</comment>
<evidence type="ECO:0000256" key="7">
    <source>
        <dbReference type="ARBA" id="ARBA00023136"/>
    </source>
</evidence>
<dbReference type="EMBL" id="JANCYU010000061">
    <property type="protein sequence ID" value="KAK4528236.1"/>
    <property type="molecule type" value="Genomic_DNA"/>
</dbReference>
<feature type="transmembrane region" description="Helical" evidence="9">
    <location>
        <begin position="126"/>
        <end position="147"/>
    </location>
</feature>
<keyword evidence="7 9" id="KW-0472">Membrane</keyword>
<evidence type="ECO:0000256" key="3">
    <source>
        <dbReference type="ARBA" id="ARBA00022528"/>
    </source>
</evidence>
<accession>A0AAV9ILH4</accession>
<evidence type="ECO:0000256" key="4">
    <source>
        <dbReference type="ARBA" id="ARBA00022640"/>
    </source>
</evidence>
<keyword evidence="6 9" id="KW-1133">Transmembrane helix</keyword>
<evidence type="ECO:0000256" key="6">
    <source>
        <dbReference type="ARBA" id="ARBA00022989"/>
    </source>
</evidence>
<dbReference type="Proteomes" id="UP001300502">
    <property type="component" value="Unassembled WGS sequence"/>
</dbReference>
<evidence type="ECO:0000256" key="2">
    <source>
        <dbReference type="ARBA" id="ARBA00004229"/>
    </source>
</evidence>
<dbReference type="AlphaFoldDB" id="A0AAV9ILH4"/>
<evidence type="ECO:0000256" key="8">
    <source>
        <dbReference type="ARBA" id="ARBA00037956"/>
    </source>
</evidence>
<dbReference type="GO" id="GO:0016020">
    <property type="term" value="C:membrane"/>
    <property type="evidence" value="ECO:0007669"/>
    <property type="project" value="UniProtKB-SubCell"/>
</dbReference>
<gene>
    <name evidence="10" type="ORF">GAYE_SCF53G6171</name>
</gene>
<feature type="transmembrane region" description="Helical" evidence="9">
    <location>
        <begin position="186"/>
        <end position="206"/>
    </location>
</feature>